<reference evidence="1" key="1">
    <citation type="submission" date="2021-02" db="EMBL/GenBank/DDBJ databases">
        <authorList>
            <person name="Nowell W R."/>
        </authorList>
    </citation>
    <scope>NUCLEOTIDE SEQUENCE</scope>
</reference>
<comment type="caution">
    <text evidence="1">The sequence shown here is derived from an EMBL/GenBank/DDBJ whole genome shotgun (WGS) entry which is preliminary data.</text>
</comment>
<dbReference type="AlphaFoldDB" id="A0A8S2T0Q0"/>
<dbReference type="Proteomes" id="UP000676336">
    <property type="component" value="Unassembled WGS sequence"/>
</dbReference>
<protein>
    <submittedName>
        <fullName evidence="1">Uncharacterized protein</fullName>
    </submittedName>
</protein>
<feature type="non-terminal residue" evidence="1">
    <location>
        <position position="89"/>
    </location>
</feature>
<sequence length="89" mass="10318">IVLPIELSTPEYNNIKNAASDLGKNIKLLEEWYLLDDKSSPSMYKLKDPDENFSDIPPRSISTYDLNTCENHEWNEAYMYLADLFLSVL</sequence>
<evidence type="ECO:0000313" key="1">
    <source>
        <dbReference type="EMBL" id="CAF4258353.1"/>
    </source>
</evidence>
<gene>
    <name evidence="1" type="ORF">SMN809_LOCUS24302</name>
</gene>
<feature type="non-terminal residue" evidence="1">
    <location>
        <position position="1"/>
    </location>
</feature>
<organism evidence="1 2">
    <name type="scientific">Rotaria magnacalcarata</name>
    <dbReference type="NCBI Taxonomy" id="392030"/>
    <lineage>
        <taxon>Eukaryota</taxon>
        <taxon>Metazoa</taxon>
        <taxon>Spiralia</taxon>
        <taxon>Gnathifera</taxon>
        <taxon>Rotifera</taxon>
        <taxon>Eurotatoria</taxon>
        <taxon>Bdelloidea</taxon>
        <taxon>Philodinida</taxon>
        <taxon>Philodinidae</taxon>
        <taxon>Rotaria</taxon>
    </lineage>
</organism>
<name>A0A8S2T0Q0_9BILA</name>
<proteinExistence type="predicted"/>
<accession>A0A8S2T0Q0</accession>
<dbReference type="EMBL" id="CAJOBI010028268">
    <property type="protein sequence ID" value="CAF4258353.1"/>
    <property type="molecule type" value="Genomic_DNA"/>
</dbReference>
<evidence type="ECO:0000313" key="2">
    <source>
        <dbReference type="Proteomes" id="UP000676336"/>
    </source>
</evidence>